<feature type="region of interest" description="N-terminal hotdog fold" evidence="9">
    <location>
        <begin position="950"/>
        <end position="1075"/>
    </location>
</feature>
<dbReference type="Gene3D" id="3.40.47.10">
    <property type="match status" value="1"/>
</dbReference>
<dbReference type="PROSITE" id="PS50075">
    <property type="entry name" value="CARRIER"/>
    <property type="match status" value="1"/>
</dbReference>
<dbReference type="InterPro" id="IPR020806">
    <property type="entry name" value="PKS_PP-bd"/>
</dbReference>
<evidence type="ECO:0000256" key="6">
    <source>
        <dbReference type="ARBA" id="ARBA00023194"/>
    </source>
</evidence>
<evidence type="ECO:0000256" key="3">
    <source>
        <dbReference type="ARBA" id="ARBA00022450"/>
    </source>
</evidence>
<organism evidence="13 14">
    <name type="scientific">Streptomyces wedmorensis</name>
    <dbReference type="NCBI Taxonomy" id="43759"/>
    <lineage>
        <taxon>Bacteria</taxon>
        <taxon>Bacillati</taxon>
        <taxon>Actinomycetota</taxon>
        <taxon>Actinomycetes</taxon>
        <taxon>Kitasatosporales</taxon>
        <taxon>Streptomycetaceae</taxon>
        <taxon>Streptomyces</taxon>
    </lineage>
</organism>
<protein>
    <submittedName>
        <fullName evidence="13">Type I polyketide synthase</fullName>
        <ecNumber evidence="13">2.3.1.-</ecNumber>
        <ecNumber evidence="13">6.4.-.-</ecNumber>
    </submittedName>
</protein>
<dbReference type="Gene3D" id="3.30.70.3290">
    <property type="match status" value="1"/>
</dbReference>
<dbReference type="InterPro" id="IPR050091">
    <property type="entry name" value="PKS_NRPS_Biosynth_Enz"/>
</dbReference>
<dbReference type="SMART" id="SM00825">
    <property type="entry name" value="PKS_KS"/>
    <property type="match status" value="1"/>
</dbReference>
<feature type="domain" description="Carrier" evidence="10">
    <location>
        <begin position="1692"/>
        <end position="1767"/>
    </location>
</feature>
<feature type="domain" description="Ketosynthase family 3 (KS3)" evidence="11">
    <location>
        <begin position="47"/>
        <end position="477"/>
    </location>
</feature>
<evidence type="ECO:0000313" key="14">
    <source>
        <dbReference type="Proteomes" id="UP001600424"/>
    </source>
</evidence>
<dbReference type="Gene3D" id="3.10.129.110">
    <property type="entry name" value="Polyketide synthase dehydratase"/>
    <property type="match status" value="1"/>
</dbReference>
<dbReference type="CDD" id="cd08956">
    <property type="entry name" value="KR_3_FAS_SDR_x"/>
    <property type="match status" value="1"/>
</dbReference>
<keyword evidence="6" id="KW-0045">Antibiotic biosynthesis</keyword>
<dbReference type="SUPFAM" id="SSF55048">
    <property type="entry name" value="Probable ACP-binding domain of malonyl-CoA ACP transacylase"/>
    <property type="match status" value="1"/>
</dbReference>
<dbReference type="GO" id="GO:0016874">
    <property type="term" value="F:ligase activity"/>
    <property type="evidence" value="ECO:0007669"/>
    <property type="project" value="UniProtKB-KW"/>
</dbReference>
<keyword evidence="4" id="KW-0597">Phosphoprotein</keyword>
<dbReference type="SMART" id="SM00826">
    <property type="entry name" value="PKS_DH"/>
    <property type="match status" value="1"/>
</dbReference>
<dbReference type="Pfam" id="PF14765">
    <property type="entry name" value="PS-DH"/>
    <property type="match status" value="1"/>
</dbReference>
<dbReference type="Pfam" id="PF00550">
    <property type="entry name" value="PP-binding"/>
    <property type="match status" value="1"/>
</dbReference>
<keyword evidence="5 13" id="KW-0808">Transferase</keyword>
<dbReference type="RefSeq" id="WP_386249854.1">
    <property type="nucleotide sequence ID" value="NZ_JBHTRV010000009.1"/>
</dbReference>
<evidence type="ECO:0000256" key="9">
    <source>
        <dbReference type="PROSITE-ProRule" id="PRU01363"/>
    </source>
</evidence>
<dbReference type="PANTHER" id="PTHR43775">
    <property type="entry name" value="FATTY ACID SYNTHASE"/>
    <property type="match status" value="1"/>
</dbReference>
<dbReference type="PROSITE" id="PS52019">
    <property type="entry name" value="PKS_MFAS_DH"/>
    <property type="match status" value="1"/>
</dbReference>
<dbReference type="GO" id="GO:0016746">
    <property type="term" value="F:acyltransferase activity"/>
    <property type="evidence" value="ECO:0007669"/>
    <property type="project" value="UniProtKB-KW"/>
</dbReference>
<evidence type="ECO:0000256" key="4">
    <source>
        <dbReference type="ARBA" id="ARBA00022553"/>
    </source>
</evidence>
<dbReference type="Pfam" id="PF08659">
    <property type="entry name" value="KR"/>
    <property type="match status" value="1"/>
</dbReference>
<keyword evidence="8 13" id="KW-0012">Acyltransferase</keyword>
<dbReference type="Pfam" id="PF02801">
    <property type="entry name" value="Ketoacyl-synt_C"/>
    <property type="match status" value="1"/>
</dbReference>
<dbReference type="InterPro" id="IPR015083">
    <property type="entry name" value="NorB/c/GfsB-D-like_docking"/>
</dbReference>
<dbReference type="EC" id="2.3.1.-" evidence="13"/>
<dbReference type="InterPro" id="IPR036291">
    <property type="entry name" value="NAD(P)-bd_dom_sf"/>
</dbReference>
<dbReference type="Pfam" id="PF08990">
    <property type="entry name" value="Docking"/>
    <property type="match status" value="1"/>
</dbReference>
<dbReference type="InterPro" id="IPR009081">
    <property type="entry name" value="PP-bd_ACP"/>
</dbReference>
<dbReference type="SMART" id="SM00822">
    <property type="entry name" value="PKS_KR"/>
    <property type="match status" value="1"/>
</dbReference>
<accession>A0ABW6IWN6</accession>
<dbReference type="InterPro" id="IPR014043">
    <property type="entry name" value="Acyl_transferase_dom"/>
</dbReference>
<dbReference type="Pfam" id="PF16197">
    <property type="entry name" value="KAsynt_C_assoc"/>
    <property type="match status" value="1"/>
</dbReference>
<dbReference type="InterPro" id="IPR016039">
    <property type="entry name" value="Thiolase-like"/>
</dbReference>
<evidence type="ECO:0000256" key="7">
    <source>
        <dbReference type="ARBA" id="ARBA00023268"/>
    </source>
</evidence>
<dbReference type="InterPro" id="IPR001227">
    <property type="entry name" value="Ac_transferase_dom_sf"/>
</dbReference>
<evidence type="ECO:0000259" key="10">
    <source>
        <dbReference type="PROSITE" id="PS50075"/>
    </source>
</evidence>
<dbReference type="InterPro" id="IPR018201">
    <property type="entry name" value="Ketoacyl_synth_AS"/>
</dbReference>
<keyword evidence="14" id="KW-1185">Reference proteome</keyword>
<keyword evidence="13" id="KW-0436">Ligase</keyword>
<name>A0ABW6IWN6_STRWE</name>
<dbReference type="PROSITE" id="PS00012">
    <property type="entry name" value="PHOSPHOPANTETHEINE"/>
    <property type="match status" value="1"/>
</dbReference>
<dbReference type="SUPFAM" id="SSF52151">
    <property type="entry name" value="FabD/lysophospholipase-like"/>
    <property type="match status" value="1"/>
</dbReference>
<dbReference type="InterPro" id="IPR014031">
    <property type="entry name" value="Ketoacyl_synth_C"/>
</dbReference>
<dbReference type="Pfam" id="PF00698">
    <property type="entry name" value="Acyl_transf_1"/>
    <property type="match status" value="1"/>
</dbReference>
<dbReference type="PROSITE" id="PS52004">
    <property type="entry name" value="KS3_2"/>
    <property type="match status" value="1"/>
</dbReference>
<feature type="active site" description="Proton acceptor; for dehydratase activity" evidence="9">
    <location>
        <position position="982"/>
    </location>
</feature>
<dbReference type="InterPro" id="IPR042104">
    <property type="entry name" value="PKS_dehydratase_sf"/>
</dbReference>
<dbReference type="Gene3D" id="3.40.50.720">
    <property type="entry name" value="NAD(P)-binding Rossmann-like Domain"/>
    <property type="match status" value="1"/>
</dbReference>
<dbReference type="PANTHER" id="PTHR43775:SF51">
    <property type="entry name" value="INACTIVE PHENOLPHTHIOCEROL SYNTHESIS POLYKETIDE SYNTHASE TYPE I PKS1-RELATED"/>
    <property type="match status" value="1"/>
</dbReference>
<comment type="pathway">
    <text evidence="2">Antibiotic biosynthesis.</text>
</comment>
<dbReference type="SUPFAM" id="SSF47336">
    <property type="entry name" value="ACP-like"/>
    <property type="match status" value="1"/>
</dbReference>
<dbReference type="InterPro" id="IPR013968">
    <property type="entry name" value="PKS_KR"/>
</dbReference>
<dbReference type="Gene3D" id="3.40.366.10">
    <property type="entry name" value="Malonyl-Coenzyme A Acyl Carrier Protein, domain 2"/>
    <property type="match status" value="1"/>
</dbReference>
<evidence type="ECO:0000256" key="2">
    <source>
        <dbReference type="ARBA" id="ARBA00004792"/>
    </source>
</evidence>
<dbReference type="InterPro" id="IPR014030">
    <property type="entry name" value="Ketoacyl_synth_N"/>
</dbReference>
<dbReference type="InterPro" id="IPR020841">
    <property type="entry name" value="PKS_Beta-ketoAc_synthase_dom"/>
</dbReference>
<dbReference type="InterPro" id="IPR016035">
    <property type="entry name" value="Acyl_Trfase/lysoPLipase"/>
</dbReference>
<dbReference type="InterPro" id="IPR016036">
    <property type="entry name" value="Malonyl_transacylase_ACP-bd"/>
</dbReference>
<keyword evidence="3" id="KW-0596">Phosphopantetheine</keyword>
<evidence type="ECO:0000313" key="13">
    <source>
        <dbReference type="EMBL" id="MFE5981009.1"/>
    </source>
</evidence>
<dbReference type="EMBL" id="JBHTRV010000009">
    <property type="protein sequence ID" value="MFE5981009.1"/>
    <property type="molecule type" value="Genomic_DNA"/>
</dbReference>
<comment type="caution">
    <text evidence="13">The sequence shown here is derived from an EMBL/GenBank/DDBJ whole genome shotgun (WGS) entry which is preliminary data.</text>
</comment>
<dbReference type="Proteomes" id="UP001600424">
    <property type="component" value="Unassembled WGS sequence"/>
</dbReference>
<evidence type="ECO:0000259" key="12">
    <source>
        <dbReference type="PROSITE" id="PS52019"/>
    </source>
</evidence>
<dbReference type="SMART" id="SM00827">
    <property type="entry name" value="PKS_AT"/>
    <property type="match status" value="1"/>
</dbReference>
<dbReference type="InterPro" id="IPR049900">
    <property type="entry name" value="PKS_mFAS_DH"/>
</dbReference>
<dbReference type="CDD" id="cd00833">
    <property type="entry name" value="PKS"/>
    <property type="match status" value="1"/>
</dbReference>
<comment type="cofactor">
    <cofactor evidence="1">
        <name>pantetheine 4'-phosphate</name>
        <dbReference type="ChEBI" id="CHEBI:47942"/>
    </cofactor>
</comment>
<dbReference type="Pfam" id="PF22953">
    <property type="entry name" value="SpnB_Rossmann"/>
    <property type="match status" value="1"/>
</dbReference>
<dbReference type="InterPro" id="IPR049551">
    <property type="entry name" value="PKS_DH_C"/>
</dbReference>
<dbReference type="SUPFAM" id="SSF51735">
    <property type="entry name" value="NAD(P)-binding Rossmann-fold domains"/>
    <property type="match status" value="2"/>
</dbReference>
<dbReference type="InterPro" id="IPR055123">
    <property type="entry name" value="SpnB-like_Rossmann"/>
</dbReference>
<feature type="active site" description="Proton donor; for dehydratase activity" evidence="9">
    <location>
        <position position="1149"/>
    </location>
</feature>
<dbReference type="SMART" id="SM01294">
    <property type="entry name" value="PKS_PP_betabranch"/>
    <property type="match status" value="1"/>
</dbReference>
<dbReference type="InterPro" id="IPR020807">
    <property type="entry name" value="PKS_DH"/>
</dbReference>
<dbReference type="InterPro" id="IPR036736">
    <property type="entry name" value="ACP-like_sf"/>
</dbReference>
<reference evidence="13 14" key="1">
    <citation type="submission" date="2024-09" db="EMBL/GenBank/DDBJ databases">
        <title>The Natural Products Discovery Center: Release of the First 8490 Sequenced Strains for Exploring Actinobacteria Biosynthetic Diversity.</title>
        <authorList>
            <person name="Kalkreuter E."/>
            <person name="Kautsar S.A."/>
            <person name="Yang D."/>
            <person name="Bader C.D."/>
            <person name="Teijaro C.N."/>
            <person name="Fluegel L."/>
            <person name="Davis C.M."/>
            <person name="Simpson J.R."/>
            <person name="Lauterbach L."/>
            <person name="Steele A.D."/>
            <person name="Gui C."/>
            <person name="Meng S."/>
            <person name="Li G."/>
            <person name="Viehrig K."/>
            <person name="Ye F."/>
            <person name="Su P."/>
            <person name="Kiefer A.F."/>
            <person name="Nichols A."/>
            <person name="Cepeda A.J."/>
            <person name="Yan W."/>
            <person name="Fan B."/>
            <person name="Jiang Y."/>
            <person name="Adhikari A."/>
            <person name="Zheng C.-J."/>
            <person name="Schuster L."/>
            <person name="Cowan T.M."/>
            <person name="Smanski M.J."/>
            <person name="Chevrette M.G."/>
            <person name="De Carvalho L.P.S."/>
            <person name="Shen B."/>
        </authorList>
    </citation>
    <scope>NUCLEOTIDE SEQUENCE [LARGE SCALE GENOMIC DNA]</scope>
    <source>
        <strain evidence="13 14">NPDC056472</strain>
    </source>
</reference>
<dbReference type="SMART" id="SM00823">
    <property type="entry name" value="PKS_PP"/>
    <property type="match status" value="1"/>
</dbReference>
<dbReference type="InterPro" id="IPR057326">
    <property type="entry name" value="KR_dom"/>
</dbReference>
<dbReference type="Pfam" id="PF00109">
    <property type="entry name" value="ketoacyl-synt"/>
    <property type="match status" value="1"/>
</dbReference>
<dbReference type="SUPFAM" id="SSF53901">
    <property type="entry name" value="Thiolase-like"/>
    <property type="match status" value="1"/>
</dbReference>
<dbReference type="EC" id="6.4.-.-" evidence="13"/>
<evidence type="ECO:0000256" key="8">
    <source>
        <dbReference type="ARBA" id="ARBA00023315"/>
    </source>
</evidence>
<sequence>MIGNLRGEEIMDDRDVQSGQIVDALRASLKENTRLQRQYDEAVAASSEPIAIVGMACRFPGGVSSPEELWRLVDEETDAISGFPEDRGWDLEALYHPDPEHMGTSYCRESGFLHDAAEFDAGFFGISPREALAMDPQQRLMLEISWEALERAGLAPATLRGKPVGVFTGYMYHDYAVGNTDEVGGAPEGVEGYLATGGAGSVLSGRVSYVLGLEGPAVTLDTACSSSLVTLHLAAQSLRSGESSLALAGGVTVMAAPDVFVDFSRQRALAPDGRCKAFAASADGTGWAEGAGVLVLERLSDAVRKGHRVLAVVRGSAVNQDGASNGLTAPNGPSQQRVIRRALANAGLSATEVDAVEAHGTGTPLGDPIEAQALLATYGQGRDADQPLWLGSLKSNIGHTQAAAGVAGVIKMVQAMRHGVLPRTLHVDEPTPEVDWSAGAVELLTEARQWPETGHPRRAAVSSFGVSGTNAHVVLEQAPEQVPPSGEGSAVLGGVVPLLVSGRGQAALAGQAARLAGFLSEHAEDELAGVARSLVTSRGALNDRAVVVAADREGAVAGLEALARGESSPVLVTAVGGAVKGRTAFVFPGQGAQWVGMGADLLGSSVVFARRMDECARVLDPLTGWSLLEVVRGAGGPSLDAVDVVQPVSFALMVSLASVWEACGVRPDAVVGHSQGEIAAAVVAGVLSLEDAATVVVERSGLIAARLSGRGGMASIAAGVDQVQALLTGHEGVEIAAVNGPRSVVVAGEQQALSDLITACERDGLRIRRIPVDYGSHSAQVEEIEEELREALAGITPRAGTVPFYSTVTGEPVDTTTLDAGYWYRNLRQTVRFEEATQALAAAGHRVFVEVSSHPVLVPGIEETVEASGVGACVVTGTLRRDEGGPARFLEALARLHVQGIGVDWAALLGRNPGWPLDLPTYAFQRQRFWLESGHGAGDPSVLGLAGVDHPLLGARAEIPATGGVLFTSRWSLWSQPWLADHSAADMALVPGTAFVDLAMRAGDEVGCGLLSELVIEAPMGVPEQGGVQVRVSVGEVDEAGQRTVQVHSRVEDAGPDTEWTRHVSGRLAPEVAHADFELTQWPPAGAVAVEGAAERAYAEMAETGYGYGPAFRGLSRVWTRGEEVFAELALPEEAGKPDGFGVHPALLDACFHGGVFRSSDAERQLVMPFAWNDVRIFATGATALRVHLAYQGPDTVALRLADAAGVPVASVGSVVARPVATEQLRSSSDASGGRMFRVVWERLSVRPVEAGPGFVPVASVEDVRALVAGAGVPEVLVLVLDVAGGQGVDAAGVRELTGGVLEVVQAWLAEPALADSRLVAVTHGAVAIGGEESPADLAAAAVGGLLRSAQVENPGRVVLVDVDDAVESRELLAAVSVLDEPQVAVRDGVCFVRRLARVAAGSEGVGRELDREGTVLVTGGTGALGALVARHVIETHGVRNVLLVSRRGDQAPGAGRLREELTALGADVRVEACDVADRDAVAALLASIPASAPLTAVVHTAGVIDDGVVTALTPERLDTVFRPKVDAALVLDELTRDLDLAAFVLYSSAAGTFQAPGQGNYAAANAFLDALAQRRRAAGLAATSLAWGLWSQMTGNLSDADQKRLARVGLVGPSLEEGMGLFDTAVRSTTAALALVKLDFAELRNQAGMSTLPALLRALVPAGRRSAQSAAASADGLLQRLAGVSQDERERILLDTVQQAAAAVLGFASADQLEPERALNEIGFDSLTAVELRNRLSGLTGLRLPVTLIFDHPTPATLAHYLAAELGQDTKQGHALLAELDSLEASFASLAPADPLYAQVVARLQALLAQGQNGSGSGVEREEFDLESATDEEMFKLIDSEFGTA</sequence>
<dbReference type="InterPro" id="IPR032821">
    <property type="entry name" value="PKS_assoc"/>
</dbReference>
<dbReference type="PROSITE" id="PS00606">
    <property type="entry name" value="KS3_1"/>
    <property type="match status" value="1"/>
</dbReference>
<feature type="domain" description="PKS/mFAS DH" evidence="12">
    <location>
        <begin position="950"/>
        <end position="1226"/>
    </location>
</feature>
<dbReference type="InterPro" id="IPR006162">
    <property type="entry name" value="Ppantetheine_attach_site"/>
</dbReference>
<dbReference type="InterPro" id="IPR049552">
    <property type="entry name" value="PKS_DH_N"/>
</dbReference>
<proteinExistence type="predicted"/>
<gene>
    <name evidence="13" type="ORF">ACFQ63_15005</name>
</gene>
<evidence type="ECO:0000259" key="11">
    <source>
        <dbReference type="PROSITE" id="PS52004"/>
    </source>
</evidence>
<keyword evidence="7" id="KW-0511">Multifunctional enzyme</keyword>
<dbReference type="Pfam" id="PF21089">
    <property type="entry name" value="PKS_DH_N"/>
    <property type="match status" value="1"/>
</dbReference>
<feature type="region of interest" description="C-terminal hotdog fold" evidence="9">
    <location>
        <begin position="1089"/>
        <end position="1226"/>
    </location>
</feature>
<dbReference type="Gene3D" id="1.10.1200.10">
    <property type="entry name" value="ACP-like"/>
    <property type="match status" value="1"/>
</dbReference>
<evidence type="ECO:0000256" key="1">
    <source>
        <dbReference type="ARBA" id="ARBA00001957"/>
    </source>
</evidence>
<evidence type="ECO:0000256" key="5">
    <source>
        <dbReference type="ARBA" id="ARBA00022679"/>
    </source>
</evidence>